<evidence type="ECO:0000313" key="3">
    <source>
        <dbReference type="Proteomes" id="UP001176940"/>
    </source>
</evidence>
<protein>
    <recommendedName>
        <fullName evidence="1">Tc1-like transposase DDE domain-containing protein</fullName>
    </recommendedName>
</protein>
<reference evidence="2" key="1">
    <citation type="submission" date="2023-07" db="EMBL/GenBank/DDBJ databases">
        <authorList>
            <person name="Stuckert A."/>
        </authorList>
    </citation>
    <scope>NUCLEOTIDE SEQUENCE</scope>
</reference>
<dbReference type="InterPro" id="IPR036397">
    <property type="entry name" value="RNaseH_sf"/>
</dbReference>
<dbReference type="Proteomes" id="UP001176940">
    <property type="component" value="Unassembled WGS sequence"/>
</dbReference>
<dbReference type="EMBL" id="CAUEEQ010053725">
    <property type="protein sequence ID" value="CAJ0961923.1"/>
    <property type="molecule type" value="Genomic_DNA"/>
</dbReference>
<dbReference type="Pfam" id="PF13358">
    <property type="entry name" value="DDE_3"/>
    <property type="match status" value="1"/>
</dbReference>
<keyword evidence="3" id="KW-1185">Reference proteome</keyword>
<proteinExistence type="predicted"/>
<name>A0ABN9MCR7_9NEOB</name>
<feature type="domain" description="Tc1-like transposase DDE" evidence="1">
    <location>
        <begin position="22"/>
        <end position="84"/>
    </location>
</feature>
<dbReference type="InterPro" id="IPR038717">
    <property type="entry name" value="Tc1-like_DDE_dom"/>
</dbReference>
<comment type="caution">
    <text evidence="2">The sequence shown here is derived from an EMBL/GenBank/DDBJ whole genome shotgun (WGS) entry which is preliminary data.</text>
</comment>
<evidence type="ECO:0000259" key="1">
    <source>
        <dbReference type="Pfam" id="PF13358"/>
    </source>
</evidence>
<gene>
    <name evidence="2" type="ORF">RIMI_LOCUS17978034</name>
</gene>
<dbReference type="Gene3D" id="3.30.420.10">
    <property type="entry name" value="Ribonuclease H-like superfamily/Ribonuclease H"/>
    <property type="match status" value="1"/>
</dbReference>
<accession>A0ABN9MCR7</accession>
<sequence length="190" mass="21964">MYREILSANLLPSARALKIKRGWVFQHDNDPKHTARATKEWLRKKHFKVLEWPSQSPDLNPIENLWRELKVRVAKRKAKNITALEEICMEEWANIPTTAPSSHITTRGSVPIHYHTKLRPHTLPHEAPSPHITTRGSVPTHYRMRLCPHTLPHKAPSPHISTRGSVPTHYHTRLPPHTLPHEALYTHITT</sequence>
<organism evidence="2 3">
    <name type="scientific">Ranitomeya imitator</name>
    <name type="common">mimic poison frog</name>
    <dbReference type="NCBI Taxonomy" id="111125"/>
    <lineage>
        <taxon>Eukaryota</taxon>
        <taxon>Metazoa</taxon>
        <taxon>Chordata</taxon>
        <taxon>Craniata</taxon>
        <taxon>Vertebrata</taxon>
        <taxon>Euteleostomi</taxon>
        <taxon>Amphibia</taxon>
        <taxon>Batrachia</taxon>
        <taxon>Anura</taxon>
        <taxon>Neobatrachia</taxon>
        <taxon>Hyloidea</taxon>
        <taxon>Dendrobatidae</taxon>
        <taxon>Dendrobatinae</taxon>
        <taxon>Ranitomeya</taxon>
    </lineage>
</organism>
<evidence type="ECO:0000313" key="2">
    <source>
        <dbReference type="EMBL" id="CAJ0961923.1"/>
    </source>
</evidence>